<dbReference type="InterPro" id="IPR004089">
    <property type="entry name" value="MCPsignal_dom"/>
</dbReference>
<evidence type="ECO:0000259" key="6">
    <source>
        <dbReference type="PROSITE" id="PS50885"/>
    </source>
</evidence>
<evidence type="ECO:0000256" key="1">
    <source>
        <dbReference type="ARBA" id="ARBA00022481"/>
    </source>
</evidence>
<keyword evidence="3" id="KW-0807">Transducer</keyword>
<dbReference type="Proteomes" id="UP001606301">
    <property type="component" value="Unassembled WGS sequence"/>
</dbReference>
<proteinExistence type="inferred from homology"/>
<dbReference type="CDD" id="cd06225">
    <property type="entry name" value="HAMP"/>
    <property type="match status" value="1"/>
</dbReference>
<dbReference type="PANTHER" id="PTHR43531">
    <property type="entry name" value="PROTEIN ICFG"/>
    <property type="match status" value="1"/>
</dbReference>
<name>A0ABW7FK95_9BURK</name>
<dbReference type="InterPro" id="IPR051310">
    <property type="entry name" value="MCP_chemotaxis"/>
</dbReference>
<feature type="transmembrane region" description="Helical" evidence="4">
    <location>
        <begin position="195"/>
        <end position="215"/>
    </location>
</feature>
<dbReference type="PROSITE" id="PS50885">
    <property type="entry name" value="HAMP"/>
    <property type="match status" value="1"/>
</dbReference>
<keyword evidence="4" id="KW-0472">Membrane</keyword>
<keyword evidence="4" id="KW-0812">Transmembrane</keyword>
<evidence type="ECO:0000259" key="5">
    <source>
        <dbReference type="PROSITE" id="PS50111"/>
    </source>
</evidence>
<keyword evidence="4" id="KW-1133">Transmembrane helix</keyword>
<dbReference type="Gene3D" id="1.10.287.950">
    <property type="entry name" value="Methyl-accepting chemotaxis protein"/>
    <property type="match status" value="1"/>
</dbReference>
<dbReference type="CDD" id="cd19411">
    <property type="entry name" value="MCP2201-like_sensor"/>
    <property type="match status" value="1"/>
</dbReference>
<dbReference type="Pfam" id="PF00672">
    <property type="entry name" value="HAMP"/>
    <property type="match status" value="1"/>
</dbReference>
<dbReference type="InterPro" id="IPR024478">
    <property type="entry name" value="HlyB_4HB_MCP"/>
</dbReference>
<dbReference type="SUPFAM" id="SSF58104">
    <property type="entry name" value="Methyl-accepting chemotaxis protein (MCP) signaling domain"/>
    <property type="match status" value="1"/>
</dbReference>
<dbReference type="InterPro" id="IPR047347">
    <property type="entry name" value="YvaQ-like_sensor"/>
</dbReference>
<reference evidence="7 8" key="1">
    <citation type="submission" date="2024-08" db="EMBL/GenBank/DDBJ databases">
        <authorList>
            <person name="Lu H."/>
        </authorList>
    </citation>
    <scope>NUCLEOTIDE SEQUENCE [LARGE SCALE GENOMIC DNA]</scope>
    <source>
        <strain evidence="7 8">LKC17W</strain>
    </source>
</reference>
<evidence type="ECO:0000313" key="7">
    <source>
        <dbReference type="EMBL" id="MFG6441750.1"/>
    </source>
</evidence>
<dbReference type="CDD" id="cd11386">
    <property type="entry name" value="MCP_signal"/>
    <property type="match status" value="1"/>
</dbReference>
<gene>
    <name evidence="7" type="ORF">ACG0Z3_13775</name>
</gene>
<keyword evidence="8" id="KW-1185">Reference proteome</keyword>
<dbReference type="Pfam" id="PF00015">
    <property type="entry name" value="MCPsignal"/>
    <property type="match status" value="1"/>
</dbReference>
<evidence type="ECO:0000256" key="4">
    <source>
        <dbReference type="SAM" id="Phobius"/>
    </source>
</evidence>
<dbReference type="InterPro" id="IPR004090">
    <property type="entry name" value="Chemotax_Me-accpt_rcpt"/>
</dbReference>
<dbReference type="PROSITE" id="PS50111">
    <property type="entry name" value="CHEMOTAXIS_TRANSDUC_2"/>
    <property type="match status" value="1"/>
</dbReference>
<comment type="similarity">
    <text evidence="2">Belongs to the methyl-accepting chemotaxis (MCP) protein family.</text>
</comment>
<dbReference type="SMART" id="SM00283">
    <property type="entry name" value="MA"/>
    <property type="match status" value="1"/>
</dbReference>
<comment type="caution">
    <text evidence="7">The sequence shown here is derived from an EMBL/GenBank/DDBJ whole genome shotgun (WGS) entry which is preliminary data.</text>
</comment>
<dbReference type="SMART" id="SM00304">
    <property type="entry name" value="HAMP"/>
    <property type="match status" value="2"/>
</dbReference>
<accession>A0ABW7FK95</accession>
<organism evidence="7 8">
    <name type="scientific">Pelomonas margarita</name>
    <dbReference type="NCBI Taxonomy" id="3299031"/>
    <lineage>
        <taxon>Bacteria</taxon>
        <taxon>Pseudomonadati</taxon>
        <taxon>Pseudomonadota</taxon>
        <taxon>Betaproteobacteria</taxon>
        <taxon>Burkholderiales</taxon>
        <taxon>Sphaerotilaceae</taxon>
        <taxon>Roseateles</taxon>
    </lineage>
</organism>
<dbReference type="PANTHER" id="PTHR43531:SF14">
    <property type="entry name" value="METHYL-ACCEPTING CHEMOTAXIS PROTEIN I-RELATED"/>
    <property type="match status" value="1"/>
</dbReference>
<feature type="domain" description="Methyl-accepting transducer" evidence="5">
    <location>
        <begin position="274"/>
        <end position="503"/>
    </location>
</feature>
<dbReference type="Pfam" id="PF12729">
    <property type="entry name" value="4HB_MCP_1"/>
    <property type="match status" value="1"/>
</dbReference>
<evidence type="ECO:0000256" key="2">
    <source>
        <dbReference type="ARBA" id="ARBA00029447"/>
    </source>
</evidence>
<dbReference type="PRINTS" id="PR00260">
    <property type="entry name" value="CHEMTRNSDUCR"/>
</dbReference>
<keyword evidence="1" id="KW-0488">Methylation</keyword>
<feature type="domain" description="HAMP" evidence="6">
    <location>
        <begin position="217"/>
        <end position="269"/>
    </location>
</feature>
<evidence type="ECO:0000256" key="3">
    <source>
        <dbReference type="PROSITE-ProRule" id="PRU00284"/>
    </source>
</evidence>
<sequence length="525" mass="55040">MKLSHLHLRAKLMLGFVLLAAVVLLVSGLALNSLGRANGRFTDYLQGVGERERLVNAVRGAAERRAVAARNLVLVTAAADRDAEKALVSRAHEDTQQTLAKLKQMLAKADDLGERDTALVADIERIEASYGPVALAIVGLALDGKRDEAITKMNTECRPLLAALLKATEDYLAYESQQAALRVQQAEHSYGRDRIVMLLVCAAAVAAAVGLGWVLSNAITRPLRRAVHLAEAVASGDLSSQIVVDSDDETGQLLAALKRMNDGLLEIVGRVRQSADSIATASQQIATGNLDLSSRTEQQASALQQTAASMQQMTSTVQQTAESSRQASQLASAATEVAGRGGDVVQRVVATMGEISDSSRRIADIIGTIDGIAFQTNILALNAAVEAARAGEQGRGFAVVAGEVRGLAQRSAQAAREIKALIGASVEKVETGSRLVGEAGTTMNDVVQQVQRMTDLMAEINASASEQSSGIGQVNQAVASIDSGTQQNAALVEQSAAAAESLKLQAAGLLDVIAQFKTGRKGLGH</sequence>
<evidence type="ECO:0000313" key="8">
    <source>
        <dbReference type="Proteomes" id="UP001606301"/>
    </source>
</evidence>
<dbReference type="RefSeq" id="WP_394398311.1">
    <property type="nucleotide sequence ID" value="NZ_JBIGHW010000007.1"/>
</dbReference>
<dbReference type="EMBL" id="JBIGHW010000007">
    <property type="protein sequence ID" value="MFG6441750.1"/>
    <property type="molecule type" value="Genomic_DNA"/>
</dbReference>
<protein>
    <submittedName>
        <fullName evidence="7">Methyl-accepting chemotaxis protein</fullName>
    </submittedName>
</protein>
<dbReference type="InterPro" id="IPR003660">
    <property type="entry name" value="HAMP_dom"/>
</dbReference>